<dbReference type="RefSeq" id="WP_034532501.1">
    <property type="nucleotide sequence ID" value="NZ_BDDX01000001.1"/>
</dbReference>
<dbReference type="EMBL" id="CP012920">
    <property type="protein sequence ID" value="ALJ30752.1"/>
    <property type="molecule type" value="Genomic_DNA"/>
</dbReference>
<reference evidence="4" key="1">
    <citation type="submission" date="2015-10" db="EMBL/GenBank/DDBJ databases">
        <title>Bioinformatic analysis of the first complete genome sequence of Lactobacillus kunkeei strain MP2, an Apis mellifera gut isolate.</title>
        <authorList>
            <person name="Asenjo F."/>
            <person name="Olmos A."/>
            <person name="Henriquez-Piskulich P."/>
            <person name="Aldea P."/>
            <person name="Ugalde J.A."/>
            <person name="Trombert A.N."/>
        </authorList>
    </citation>
    <scope>NUCLEOTIDE SEQUENCE [LARGE SCALE GENOMIC DNA]</scope>
    <source>
        <strain evidence="4">MP2</strain>
    </source>
</reference>
<feature type="region of interest" description="Disordered" evidence="1">
    <location>
        <begin position="45"/>
        <end position="65"/>
    </location>
</feature>
<dbReference type="EMBL" id="BDDX01000001">
    <property type="protein sequence ID" value="GAT90038.1"/>
    <property type="molecule type" value="Genomic_DNA"/>
</dbReference>
<dbReference type="KEGG" id="lku:APS55_00205"/>
<evidence type="ECO:0000313" key="2">
    <source>
        <dbReference type="EMBL" id="ALJ30752.1"/>
    </source>
</evidence>
<dbReference type="STRING" id="148814.APS55_00205"/>
<evidence type="ECO:0000313" key="3">
    <source>
        <dbReference type="EMBL" id="GAT90038.1"/>
    </source>
</evidence>
<reference evidence="3 5" key="3">
    <citation type="journal article" date="2016" name="Syst. Appl. Microbiol.">
        <title>Genomic characterization of a fructophilic bee symbiont Lactobacillus kunkeei reveals its niche-specific adaptation.</title>
        <authorList>
            <person name="Maeno S."/>
            <person name="Tanizawa Y."/>
            <person name="Kanesaki Y."/>
            <person name="Kubota E."/>
            <person name="Kumar H."/>
            <person name="Dicks L."/>
            <person name="Salminen S."/>
            <person name="Nakagawa J."/>
            <person name="Arita M."/>
            <person name="Endo A."/>
        </authorList>
    </citation>
    <scope>NUCLEOTIDE SEQUENCE [LARGE SCALE GENOMIC DNA]</scope>
    <source>
        <strain evidence="3 5">FF30-6</strain>
    </source>
</reference>
<dbReference type="Proteomes" id="UP000186588">
    <property type="component" value="Unassembled WGS sequence"/>
</dbReference>
<gene>
    <name evidence="2" type="ORF">APS55_00205</name>
    <name evidence="3" type="ORF">FF306_00129</name>
</gene>
<protein>
    <submittedName>
        <fullName evidence="3">Uncharacterized protein</fullName>
    </submittedName>
</protein>
<evidence type="ECO:0000313" key="4">
    <source>
        <dbReference type="Proteomes" id="UP000067203"/>
    </source>
</evidence>
<reference evidence="2 4" key="2">
    <citation type="journal article" date="2016" name="PeerJ">
        <title>Genome sequencing and analysis of the first complete genome of Lactobacillus kunkeei strain MP2, an Apis mellifera gut isolate.</title>
        <authorList>
            <person name="Asenjo F."/>
            <person name="Olmos A."/>
            <person name="Henriquez-Piskulich P."/>
            <person name="Polanco V."/>
            <person name="Aldea P."/>
            <person name="Ugalde J.A."/>
            <person name="Trombert A.N."/>
        </authorList>
    </citation>
    <scope>NUCLEOTIDE SEQUENCE [LARGE SCALE GENOMIC DNA]</scope>
    <source>
        <strain evidence="2 4">MP2</strain>
    </source>
</reference>
<proteinExistence type="predicted"/>
<name>A0A087EMS7_9LACO</name>
<dbReference type="OrthoDB" id="9766299at2"/>
<accession>A0A087EMS7</accession>
<organism evidence="3 5">
    <name type="scientific">Apilactobacillus kunkeei</name>
    <dbReference type="NCBI Taxonomy" id="148814"/>
    <lineage>
        <taxon>Bacteria</taxon>
        <taxon>Bacillati</taxon>
        <taxon>Bacillota</taxon>
        <taxon>Bacilli</taxon>
        <taxon>Lactobacillales</taxon>
        <taxon>Lactobacillaceae</taxon>
        <taxon>Apilactobacillus</taxon>
    </lineage>
</organism>
<dbReference type="AlphaFoldDB" id="A0A087EMS7"/>
<dbReference type="Proteomes" id="UP000067203">
    <property type="component" value="Chromosome"/>
</dbReference>
<sequence>MFPSFNDLKPLAAYEFQVDFSFYLDYGFINQDEYNQLVEMNKQSIEDAQQRQNQYTAPKNLDTQM</sequence>
<feature type="compositionally biased region" description="Polar residues" evidence="1">
    <location>
        <begin position="50"/>
        <end position="65"/>
    </location>
</feature>
<evidence type="ECO:0000256" key="1">
    <source>
        <dbReference type="SAM" id="MobiDB-lite"/>
    </source>
</evidence>
<evidence type="ECO:0000313" key="5">
    <source>
        <dbReference type="Proteomes" id="UP000186588"/>
    </source>
</evidence>